<name>A0A318EAG9_9GAMM</name>
<comment type="similarity">
    <text evidence="2">Belongs to the peptidase S49 family.</text>
</comment>
<evidence type="ECO:0000256" key="1">
    <source>
        <dbReference type="ARBA" id="ARBA00004236"/>
    </source>
</evidence>
<keyword evidence="8 10" id="KW-1133">Transmembrane helix</keyword>
<keyword evidence="9 10" id="KW-0472">Membrane</keyword>
<dbReference type="Gene3D" id="6.20.330.10">
    <property type="match status" value="1"/>
</dbReference>
<keyword evidence="6" id="KW-0378">Hydrolase</keyword>
<keyword evidence="4" id="KW-0645">Protease</keyword>
<accession>A0A318EAG9</accession>
<evidence type="ECO:0000313" key="14">
    <source>
        <dbReference type="Proteomes" id="UP000248330"/>
    </source>
</evidence>
<evidence type="ECO:0000259" key="12">
    <source>
        <dbReference type="Pfam" id="PF08496"/>
    </source>
</evidence>
<keyword evidence="14" id="KW-1185">Reference proteome</keyword>
<evidence type="ECO:0000256" key="9">
    <source>
        <dbReference type="ARBA" id="ARBA00023136"/>
    </source>
</evidence>
<dbReference type="Proteomes" id="UP000248330">
    <property type="component" value="Unassembled WGS sequence"/>
</dbReference>
<keyword evidence="5 10" id="KW-0812">Transmembrane</keyword>
<evidence type="ECO:0000313" key="13">
    <source>
        <dbReference type="EMBL" id="PXV67810.1"/>
    </source>
</evidence>
<proteinExistence type="inferred from homology"/>
<dbReference type="GO" id="GO:0005886">
    <property type="term" value="C:plasma membrane"/>
    <property type="evidence" value="ECO:0007669"/>
    <property type="project" value="UniProtKB-SubCell"/>
</dbReference>
<evidence type="ECO:0000259" key="11">
    <source>
        <dbReference type="Pfam" id="PF01343"/>
    </source>
</evidence>
<dbReference type="Gene3D" id="3.90.226.10">
    <property type="entry name" value="2-enoyl-CoA Hydratase, Chain A, domain 1"/>
    <property type="match status" value="1"/>
</dbReference>
<dbReference type="GO" id="GO:0006508">
    <property type="term" value="P:proteolysis"/>
    <property type="evidence" value="ECO:0007669"/>
    <property type="project" value="UniProtKB-KW"/>
</dbReference>
<dbReference type="GO" id="GO:0004252">
    <property type="term" value="F:serine-type endopeptidase activity"/>
    <property type="evidence" value="ECO:0007669"/>
    <property type="project" value="InterPro"/>
</dbReference>
<dbReference type="NCBIfam" id="NF008745">
    <property type="entry name" value="PRK11778.1"/>
    <property type="match status" value="1"/>
</dbReference>
<evidence type="ECO:0000256" key="6">
    <source>
        <dbReference type="ARBA" id="ARBA00022801"/>
    </source>
</evidence>
<evidence type="ECO:0000256" key="3">
    <source>
        <dbReference type="ARBA" id="ARBA00022475"/>
    </source>
</evidence>
<comment type="subcellular location">
    <subcellularLocation>
        <location evidence="1">Cell membrane</location>
    </subcellularLocation>
</comment>
<dbReference type="CDD" id="cd07023">
    <property type="entry name" value="S49_Sppa_N_C"/>
    <property type="match status" value="1"/>
</dbReference>
<sequence length="343" mass="38293">MLETFLQNYLIFLAKSVTVVLAAAAIITIAINAVRSLNSLRHGERLDIRSLNQRFRDLADAVREAVLPDAELKALQKQRKAEDKARHKGRESPRPRVFVLNFDGDLHAHAVEALREEISAVLQLAQSGDEVLLRLESEGGLVHAYGLAASQLARFKSRSVPLTVAIDKVAASGGYLMACVADRIIAAPFAVVGSIGVIAQLPNFNRLLRRMDVDYELHTAGEFKRTLTLFGENTEGARAKFREELEDTHRLFKDFVTEHRPQLDLARVATGEHWFGLRAVDLKLVDALQTSDDYLLGKVDTTELIELRFQRRPRLAERLAQGMATLGRGLRRSLLDGSGARWR</sequence>
<dbReference type="Pfam" id="PF08496">
    <property type="entry name" value="Peptidase_S49_N"/>
    <property type="match status" value="1"/>
</dbReference>
<evidence type="ECO:0000256" key="8">
    <source>
        <dbReference type="ARBA" id="ARBA00022989"/>
    </source>
</evidence>
<evidence type="ECO:0000256" key="10">
    <source>
        <dbReference type="SAM" id="Phobius"/>
    </source>
</evidence>
<dbReference type="InterPro" id="IPR002142">
    <property type="entry name" value="Peptidase_S49"/>
</dbReference>
<organism evidence="13 14">
    <name type="scientific">Sinimarinibacterium flocculans</name>
    <dbReference type="NCBI Taxonomy" id="985250"/>
    <lineage>
        <taxon>Bacteria</taxon>
        <taxon>Pseudomonadati</taxon>
        <taxon>Pseudomonadota</taxon>
        <taxon>Gammaproteobacteria</taxon>
        <taxon>Nevskiales</taxon>
        <taxon>Nevskiaceae</taxon>
        <taxon>Sinimarinibacterium</taxon>
    </lineage>
</organism>
<dbReference type="RefSeq" id="WP_110265281.1">
    <property type="nucleotide sequence ID" value="NZ_CAKZQT010000001.1"/>
</dbReference>
<evidence type="ECO:0000256" key="4">
    <source>
        <dbReference type="ARBA" id="ARBA00022670"/>
    </source>
</evidence>
<dbReference type="PANTHER" id="PTHR42987:SF4">
    <property type="entry name" value="PROTEASE SOHB-RELATED"/>
    <property type="match status" value="1"/>
</dbReference>
<dbReference type="InterPro" id="IPR047272">
    <property type="entry name" value="S49_SppA_C"/>
</dbReference>
<reference evidence="13 14" key="1">
    <citation type="submission" date="2018-04" db="EMBL/GenBank/DDBJ databases">
        <title>Genomic Encyclopedia of Type Strains, Phase IV (KMG-IV): sequencing the most valuable type-strain genomes for metagenomic binning, comparative biology and taxonomic classification.</title>
        <authorList>
            <person name="Goeker M."/>
        </authorList>
    </citation>
    <scope>NUCLEOTIDE SEQUENCE [LARGE SCALE GENOMIC DNA]</scope>
    <source>
        <strain evidence="13 14">DSM 104150</strain>
    </source>
</reference>
<protein>
    <submittedName>
        <fullName evidence="13">Inner membrane peptidase</fullName>
    </submittedName>
</protein>
<dbReference type="SUPFAM" id="SSF52096">
    <property type="entry name" value="ClpP/crotonase"/>
    <property type="match status" value="1"/>
</dbReference>
<evidence type="ECO:0000256" key="5">
    <source>
        <dbReference type="ARBA" id="ARBA00022692"/>
    </source>
</evidence>
<keyword evidence="3" id="KW-1003">Cell membrane</keyword>
<feature type="domain" description="Peptidase S49 N-terminal proteobacteria" evidence="12">
    <location>
        <begin position="5"/>
        <end position="152"/>
    </location>
</feature>
<dbReference type="Pfam" id="PF01343">
    <property type="entry name" value="Peptidase_S49"/>
    <property type="match status" value="1"/>
</dbReference>
<comment type="caution">
    <text evidence="13">The sequence shown here is derived from an EMBL/GenBank/DDBJ whole genome shotgun (WGS) entry which is preliminary data.</text>
</comment>
<gene>
    <name evidence="13" type="ORF">C8D93_105167</name>
</gene>
<dbReference type="OrthoDB" id="5614232at2"/>
<keyword evidence="7" id="KW-0720">Serine protease</keyword>
<feature type="domain" description="Peptidase S49" evidence="11">
    <location>
        <begin position="155"/>
        <end position="294"/>
    </location>
</feature>
<dbReference type="InterPro" id="IPR029045">
    <property type="entry name" value="ClpP/crotonase-like_dom_sf"/>
</dbReference>
<dbReference type="InterPro" id="IPR013703">
    <property type="entry name" value="Peptidase_S49_N_proteobac"/>
</dbReference>
<dbReference type="EMBL" id="QICN01000005">
    <property type="protein sequence ID" value="PXV67810.1"/>
    <property type="molecule type" value="Genomic_DNA"/>
</dbReference>
<evidence type="ECO:0000256" key="2">
    <source>
        <dbReference type="ARBA" id="ARBA00008683"/>
    </source>
</evidence>
<feature type="transmembrane region" description="Helical" evidence="10">
    <location>
        <begin position="12"/>
        <end position="34"/>
    </location>
</feature>
<evidence type="ECO:0000256" key="7">
    <source>
        <dbReference type="ARBA" id="ARBA00022825"/>
    </source>
</evidence>
<dbReference type="PANTHER" id="PTHR42987">
    <property type="entry name" value="PEPTIDASE S49"/>
    <property type="match status" value="1"/>
</dbReference>
<dbReference type="AlphaFoldDB" id="A0A318EAG9"/>